<reference evidence="2 3" key="1">
    <citation type="submission" date="2023-09" db="EMBL/GenBank/DDBJ databases">
        <authorList>
            <person name="Rey-Velasco X."/>
        </authorList>
    </citation>
    <scope>NUCLEOTIDE SEQUENCE [LARGE SCALE GENOMIC DNA]</scope>
    <source>
        <strain evidence="2 3">W332</strain>
    </source>
</reference>
<keyword evidence="3" id="KW-1185">Reference proteome</keyword>
<gene>
    <name evidence="2" type="ORF">RM697_11305</name>
</gene>
<dbReference type="SUPFAM" id="SSF53448">
    <property type="entry name" value="Nucleotide-diphospho-sugar transferases"/>
    <property type="match status" value="1"/>
</dbReference>
<dbReference type="Proteomes" id="UP001259492">
    <property type="component" value="Unassembled WGS sequence"/>
</dbReference>
<evidence type="ECO:0000313" key="2">
    <source>
        <dbReference type="EMBL" id="MDT0559241.1"/>
    </source>
</evidence>
<protein>
    <submittedName>
        <fullName evidence="2">Glycosyltransferase family A protein</fullName>
        <ecNumber evidence="2">2.4.-.-</ecNumber>
    </submittedName>
</protein>
<keyword evidence="2" id="KW-0328">Glycosyltransferase</keyword>
<dbReference type="InterPro" id="IPR029044">
    <property type="entry name" value="Nucleotide-diphossugar_trans"/>
</dbReference>
<evidence type="ECO:0000259" key="1">
    <source>
        <dbReference type="Pfam" id="PF00535"/>
    </source>
</evidence>
<keyword evidence="2" id="KW-0808">Transferase</keyword>
<dbReference type="EMBL" id="JAVRIA010000006">
    <property type="protein sequence ID" value="MDT0559241.1"/>
    <property type="molecule type" value="Genomic_DNA"/>
</dbReference>
<comment type="caution">
    <text evidence="2">The sequence shown here is derived from an EMBL/GenBank/DDBJ whole genome shotgun (WGS) entry which is preliminary data.</text>
</comment>
<dbReference type="Pfam" id="PF00535">
    <property type="entry name" value="Glycos_transf_2"/>
    <property type="match status" value="1"/>
</dbReference>
<evidence type="ECO:0000313" key="3">
    <source>
        <dbReference type="Proteomes" id="UP001259492"/>
    </source>
</evidence>
<dbReference type="CDD" id="cd00761">
    <property type="entry name" value="Glyco_tranf_GTA_type"/>
    <property type="match status" value="1"/>
</dbReference>
<accession>A0ABU2YMX7</accession>
<dbReference type="InterPro" id="IPR001173">
    <property type="entry name" value="Glyco_trans_2-like"/>
</dbReference>
<dbReference type="EC" id="2.4.-.-" evidence="2"/>
<proteinExistence type="predicted"/>
<sequence length="258" mass="29672">MDRLFVHNSLEDFNIIIINQTSSNALLESSNPNIKVINSFAKGSPASRNLAIKNSTADICLMADDDIVYEPNLKATILSAYQEHPEADFISFEAKNEFNKSQAPYPQEGWHSKSSLTTIFTWVITFKRDIFSKKSIYFNHHFGVGSTFKGSTEYVFLRNAFDKGLRMYHVPKTIVMHPEESSGRKMGSDNAFYASSARTYRFHGNLSYFWLVKYIFNVLRNKHISLTEIPHKFRVGCRGISKYKALEKSRDIDNVYFD</sequence>
<name>A0ABU2YMX7_9FLAO</name>
<organism evidence="2 3">
    <name type="scientific">Microcosmobacter mediterraneus</name>
    <dbReference type="NCBI Taxonomy" id="3075607"/>
    <lineage>
        <taxon>Bacteria</taxon>
        <taxon>Pseudomonadati</taxon>
        <taxon>Bacteroidota</taxon>
        <taxon>Flavobacteriia</taxon>
        <taxon>Flavobacteriales</taxon>
        <taxon>Flavobacteriaceae</taxon>
        <taxon>Microcosmobacter</taxon>
    </lineage>
</organism>
<dbReference type="GO" id="GO:0016757">
    <property type="term" value="F:glycosyltransferase activity"/>
    <property type="evidence" value="ECO:0007669"/>
    <property type="project" value="UniProtKB-KW"/>
</dbReference>
<feature type="domain" description="Glycosyltransferase 2-like" evidence="1">
    <location>
        <begin position="10"/>
        <end position="92"/>
    </location>
</feature>
<dbReference type="RefSeq" id="WP_311428004.1">
    <property type="nucleotide sequence ID" value="NZ_JAVRIA010000006.1"/>
</dbReference>
<dbReference type="Gene3D" id="3.90.550.10">
    <property type="entry name" value="Spore Coat Polysaccharide Biosynthesis Protein SpsA, Chain A"/>
    <property type="match status" value="1"/>
</dbReference>